<dbReference type="CDD" id="cd11019">
    <property type="entry name" value="OsENODL1_like"/>
    <property type="match status" value="1"/>
</dbReference>
<reference evidence="13 14" key="1">
    <citation type="journal article" date="2013" name="Genome Biol.">
        <title>The genome sequence of the most widely cultivated cacao type and its use to identify candidate genes regulating pod color.</title>
        <authorList>
            <person name="Motamayor J.C."/>
            <person name="Mockaitis K."/>
            <person name="Schmutz J."/>
            <person name="Haiminen N."/>
            <person name="Iii D.L."/>
            <person name="Cornejo O."/>
            <person name="Findley S.D."/>
            <person name="Zheng P."/>
            <person name="Utro F."/>
            <person name="Royaert S."/>
            <person name="Saski C."/>
            <person name="Jenkins J."/>
            <person name="Podicheti R."/>
            <person name="Zhao M."/>
            <person name="Scheffler B.E."/>
            <person name="Stack J.C."/>
            <person name="Feltus F.A."/>
            <person name="Mustiga G.M."/>
            <person name="Amores F."/>
            <person name="Phillips W."/>
            <person name="Marelli J.P."/>
            <person name="May G.D."/>
            <person name="Shapiro H."/>
            <person name="Ma J."/>
            <person name="Bustamante C.D."/>
            <person name="Schnell R.J."/>
            <person name="Main D."/>
            <person name="Gilbert D."/>
            <person name="Parida L."/>
            <person name="Kuhn D.N."/>
        </authorList>
    </citation>
    <scope>NUCLEOTIDE SEQUENCE [LARGE SCALE GENOMIC DNA]</scope>
    <source>
        <strain evidence="14">cv. Matina 1-6</strain>
    </source>
</reference>
<evidence type="ECO:0000256" key="10">
    <source>
        <dbReference type="ARBA" id="ARBA00037626"/>
    </source>
</evidence>
<dbReference type="AlphaFoldDB" id="A0A061GJC7"/>
<dbReference type="Pfam" id="PF02298">
    <property type="entry name" value="Cu_bind_like"/>
    <property type="match status" value="1"/>
</dbReference>
<dbReference type="EMBL" id="CM001887">
    <property type="protein sequence ID" value="EOY29528.1"/>
    <property type="molecule type" value="Genomic_DNA"/>
</dbReference>
<dbReference type="PANTHER" id="PTHR33021:SF519">
    <property type="entry name" value="EARLY NODULIN-LIKE PROTEIN 10"/>
    <property type="match status" value="1"/>
</dbReference>
<dbReference type="Gene3D" id="2.60.40.420">
    <property type="entry name" value="Cupredoxins - blue copper proteins"/>
    <property type="match status" value="1"/>
</dbReference>
<evidence type="ECO:0000256" key="8">
    <source>
        <dbReference type="ARBA" id="ARBA00023288"/>
    </source>
</evidence>
<dbReference type="InParanoid" id="A0A061GJC7"/>
<dbReference type="GO" id="GO:0005886">
    <property type="term" value="C:plasma membrane"/>
    <property type="evidence" value="ECO:0000318"/>
    <property type="project" value="GO_Central"/>
</dbReference>
<dbReference type="HOGENOM" id="CLU_058719_1_3_1"/>
<dbReference type="FunFam" id="2.60.40.420:FF:000069">
    <property type="entry name" value="Early nodulin-like protein 1"/>
    <property type="match status" value="1"/>
</dbReference>
<sequence length="177" mass="19493">MASLRTLVRLLAIGLVLFSFCEAKERLVGGSEDAWKIPVNSSDSLNQWAGKTRFKVGDFLIWKYDGKVDSVLQVTKEDYESCNTSKPIKEYKDGDTKVELDKSGPFYFISGADGHCQKGQKLVIVVMSEKHWDHPDSPTPTAPAPAPAKNSASLIKPLRDGFLFLGLASFGVAFAFF</sequence>
<name>A0A061GJC7_THECC</name>
<evidence type="ECO:0000256" key="9">
    <source>
        <dbReference type="ARBA" id="ARBA00035011"/>
    </source>
</evidence>
<feature type="domain" description="Phytocyanin" evidence="12">
    <location>
        <begin position="24"/>
        <end position="128"/>
    </location>
</feature>
<evidence type="ECO:0000313" key="14">
    <source>
        <dbReference type="Proteomes" id="UP000026915"/>
    </source>
</evidence>
<gene>
    <name evidence="13" type="ORF">TCM_037038</name>
</gene>
<protein>
    <submittedName>
        <fullName evidence="13">Early nodulin-like protein 15, putative</fullName>
    </submittedName>
</protein>
<accession>A0A061GJC7</accession>
<dbReference type="InterPro" id="IPR008972">
    <property type="entry name" value="Cupredoxin"/>
</dbReference>
<evidence type="ECO:0000256" key="6">
    <source>
        <dbReference type="ARBA" id="ARBA00023157"/>
    </source>
</evidence>
<keyword evidence="6" id="KW-1015">Disulfide bond</keyword>
<dbReference type="OMA" id="YDSCNIA"/>
<dbReference type="InterPro" id="IPR039391">
    <property type="entry name" value="Phytocyanin-like"/>
</dbReference>
<dbReference type="InterPro" id="IPR041846">
    <property type="entry name" value="ENL_dom"/>
</dbReference>
<evidence type="ECO:0000256" key="4">
    <source>
        <dbReference type="ARBA" id="ARBA00022729"/>
    </source>
</evidence>
<evidence type="ECO:0000256" key="3">
    <source>
        <dbReference type="ARBA" id="ARBA00022622"/>
    </source>
</evidence>
<evidence type="ECO:0000256" key="5">
    <source>
        <dbReference type="ARBA" id="ARBA00023136"/>
    </source>
</evidence>
<keyword evidence="14" id="KW-1185">Reference proteome</keyword>
<dbReference type="GO" id="GO:0009055">
    <property type="term" value="F:electron transfer activity"/>
    <property type="evidence" value="ECO:0007669"/>
    <property type="project" value="InterPro"/>
</dbReference>
<comment type="function">
    <text evidence="10">May act as a carbohydrate transporter.</text>
</comment>
<organism evidence="13 14">
    <name type="scientific">Theobroma cacao</name>
    <name type="common">Cacao</name>
    <name type="synonym">Cocoa</name>
    <dbReference type="NCBI Taxonomy" id="3641"/>
    <lineage>
        <taxon>Eukaryota</taxon>
        <taxon>Viridiplantae</taxon>
        <taxon>Streptophyta</taxon>
        <taxon>Embryophyta</taxon>
        <taxon>Tracheophyta</taxon>
        <taxon>Spermatophyta</taxon>
        <taxon>Magnoliopsida</taxon>
        <taxon>eudicotyledons</taxon>
        <taxon>Gunneridae</taxon>
        <taxon>Pentapetalae</taxon>
        <taxon>rosids</taxon>
        <taxon>malvids</taxon>
        <taxon>Malvales</taxon>
        <taxon>Malvaceae</taxon>
        <taxon>Byttnerioideae</taxon>
        <taxon>Theobroma</taxon>
    </lineage>
</organism>
<evidence type="ECO:0000256" key="11">
    <source>
        <dbReference type="SAM" id="SignalP"/>
    </source>
</evidence>
<dbReference type="eggNOG" id="ENOG502RZS4">
    <property type="taxonomic scope" value="Eukaryota"/>
</dbReference>
<evidence type="ECO:0000256" key="2">
    <source>
        <dbReference type="ARBA" id="ARBA00022475"/>
    </source>
</evidence>
<evidence type="ECO:0000313" key="13">
    <source>
        <dbReference type="EMBL" id="EOY29528.1"/>
    </source>
</evidence>
<keyword evidence="7" id="KW-0325">Glycoprotein</keyword>
<keyword evidence="2" id="KW-1003">Cell membrane</keyword>
<evidence type="ECO:0000256" key="7">
    <source>
        <dbReference type="ARBA" id="ARBA00023180"/>
    </source>
</evidence>
<dbReference type="PANTHER" id="PTHR33021">
    <property type="entry name" value="BLUE COPPER PROTEIN"/>
    <property type="match status" value="1"/>
</dbReference>
<proteinExistence type="inferred from homology"/>
<dbReference type="Gramene" id="EOY29528">
    <property type="protein sequence ID" value="EOY29528"/>
    <property type="gene ID" value="TCM_037038"/>
</dbReference>
<feature type="chain" id="PRO_5001599157" evidence="11">
    <location>
        <begin position="24"/>
        <end position="177"/>
    </location>
</feature>
<keyword evidence="3" id="KW-0336">GPI-anchor</keyword>
<keyword evidence="8" id="KW-0449">Lipoprotein</keyword>
<feature type="signal peptide" evidence="11">
    <location>
        <begin position="1"/>
        <end position="23"/>
    </location>
</feature>
<evidence type="ECO:0000256" key="1">
    <source>
        <dbReference type="ARBA" id="ARBA00004609"/>
    </source>
</evidence>
<dbReference type="InterPro" id="IPR003245">
    <property type="entry name" value="Phytocyanin_dom"/>
</dbReference>
<dbReference type="PROSITE" id="PS51485">
    <property type="entry name" value="PHYTOCYANIN"/>
    <property type="match status" value="1"/>
</dbReference>
<dbReference type="Proteomes" id="UP000026915">
    <property type="component" value="Chromosome 9"/>
</dbReference>
<dbReference type="SUPFAM" id="SSF49503">
    <property type="entry name" value="Cupredoxins"/>
    <property type="match status" value="1"/>
</dbReference>
<keyword evidence="5" id="KW-0472">Membrane</keyword>
<dbReference type="GO" id="GO:0098552">
    <property type="term" value="C:side of membrane"/>
    <property type="evidence" value="ECO:0007669"/>
    <property type="project" value="UniProtKB-KW"/>
</dbReference>
<evidence type="ECO:0000259" key="12">
    <source>
        <dbReference type="PROSITE" id="PS51485"/>
    </source>
</evidence>
<comment type="similarity">
    <text evidence="9">Belongs to the early nodulin-like (ENODL) family.</text>
</comment>
<keyword evidence="4 11" id="KW-0732">Signal</keyword>
<comment type="subcellular location">
    <subcellularLocation>
        <location evidence="1">Cell membrane</location>
        <topology evidence="1">Lipid-anchor</topology>
        <topology evidence="1">GPI-anchor</topology>
    </subcellularLocation>
</comment>
<dbReference type="STRING" id="3641.A0A061GJC7"/>